<dbReference type="EMBL" id="PFPS01000033">
    <property type="protein sequence ID" value="PJA02442.1"/>
    <property type="molecule type" value="Genomic_DNA"/>
</dbReference>
<dbReference type="InterPro" id="IPR003594">
    <property type="entry name" value="HATPase_dom"/>
</dbReference>
<proteinExistence type="predicted"/>
<dbReference type="AlphaFoldDB" id="A0A2M7VKR7"/>
<feature type="non-terminal residue" evidence="2">
    <location>
        <position position="1"/>
    </location>
</feature>
<name>A0A2M7VKR7_9BACT</name>
<dbReference type="InterPro" id="IPR036890">
    <property type="entry name" value="HATPase_C_sf"/>
</dbReference>
<reference evidence="3" key="1">
    <citation type="submission" date="2017-09" db="EMBL/GenBank/DDBJ databases">
        <title>Depth-based differentiation of microbial function through sediment-hosted aquifers and enrichment of novel symbionts in the deep terrestrial subsurface.</title>
        <authorList>
            <person name="Probst A.J."/>
            <person name="Ladd B."/>
            <person name="Jarett J.K."/>
            <person name="Geller-Mcgrath D.E."/>
            <person name="Sieber C.M.K."/>
            <person name="Emerson J.B."/>
            <person name="Anantharaman K."/>
            <person name="Thomas B.C."/>
            <person name="Malmstrom R."/>
            <person name="Stieglmeier M."/>
            <person name="Klingl A."/>
            <person name="Woyke T."/>
            <person name="Ryan C.M."/>
            <person name="Banfield J.F."/>
        </authorList>
    </citation>
    <scope>NUCLEOTIDE SEQUENCE [LARGE SCALE GENOMIC DNA]</scope>
</reference>
<evidence type="ECO:0000313" key="3">
    <source>
        <dbReference type="Proteomes" id="UP000231469"/>
    </source>
</evidence>
<comment type="caution">
    <text evidence="2">The sequence shown here is derived from an EMBL/GenBank/DDBJ whole genome shotgun (WGS) entry which is preliminary data.</text>
</comment>
<evidence type="ECO:0000259" key="1">
    <source>
        <dbReference type="Pfam" id="PF02518"/>
    </source>
</evidence>
<evidence type="ECO:0000313" key="2">
    <source>
        <dbReference type="EMBL" id="PJA02442.1"/>
    </source>
</evidence>
<organism evidence="2 3">
    <name type="scientific">bacterium (Candidatus Gribaldobacteria) CG_4_10_14_0_2_um_filter_36_18</name>
    <dbReference type="NCBI Taxonomy" id="2014264"/>
    <lineage>
        <taxon>Bacteria</taxon>
        <taxon>Candidatus Gribaldobacteria</taxon>
    </lineage>
</organism>
<gene>
    <name evidence="2" type="ORF">COX73_00745</name>
</gene>
<accession>A0A2M7VKR7</accession>
<feature type="domain" description="Histidine kinase/HSP90-like ATPase" evidence="1">
    <location>
        <begin position="1"/>
        <end position="35"/>
    </location>
</feature>
<keyword evidence="2" id="KW-0418">Kinase</keyword>
<sequence length="37" mass="4122">GLWIAKTLARKMGGDILIESMEGKGSKFTIIFPLKRD</sequence>
<dbReference type="Gene3D" id="3.30.565.10">
    <property type="entry name" value="Histidine kinase-like ATPase, C-terminal domain"/>
    <property type="match status" value="1"/>
</dbReference>
<dbReference type="Proteomes" id="UP000231469">
    <property type="component" value="Unassembled WGS sequence"/>
</dbReference>
<protein>
    <submittedName>
        <fullName evidence="2">Sensor histidine kinase</fullName>
    </submittedName>
</protein>
<dbReference type="GO" id="GO:0016301">
    <property type="term" value="F:kinase activity"/>
    <property type="evidence" value="ECO:0007669"/>
    <property type="project" value="UniProtKB-KW"/>
</dbReference>
<keyword evidence="2" id="KW-0808">Transferase</keyword>
<dbReference type="SUPFAM" id="SSF55874">
    <property type="entry name" value="ATPase domain of HSP90 chaperone/DNA topoisomerase II/histidine kinase"/>
    <property type="match status" value="1"/>
</dbReference>
<dbReference type="Pfam" id="PF02518">
    <property type="entry name" value="HATPase_c"/>
    <property type="match status" value="1"/>
</dbReference>